<dbReference type="InterPro" id="IPR017441">
    <property type="entry name" value="Protein_kinase_ATP_BS"/>
</dbReference>
<dbReference type="VEuPathDB" id="FungiDB:UREG_04694"/>
<dbReference type="HOGENOM" id="CLU_000288_81_4_1"/>
<dbReference type="PROSITE" id="PS00107">
    <property type="entry name" value="PROTEIN_KINASE_ATP"/>
    <property type="match status" value="1"/>
</dbReference>
<accession>C4JQE0</accession>
<evidence type="ECO:0000313" key="9">
    <source>
        <dbReference type="EMBL" id="EEP79848.1"/>
    </source>
</evidence>
<evidence type="ECO:0000256" key="6">
    <source>
        <dbReference type="PROSITE-ProRule" id="PRU10141"/>
    </source>
</evidence>
<dbReference type="Proteomes" id="UP000002058">
    <property type="component" value="Unassembled WGS sequence"/>
</dbReference>
<dbReference type="PANTHER" id="PTHR24058:SF28">
    <property type="entry name" value="SERINE_THREONINE-PROTEIN KINASE MINIBRAIN"/>
    <property type="match status" value="1"/>
</dbReference>
<dbReference type="SUPFAM" id="SSF56112">
    <property type="entry name" value="Protein kinase-like (PK-like)"/>
    <property type="match status" value="1"/>
</dbReference>
<dbReference type="InterPro" id="IPR050494">
    <property type="entry name" value="Ser_Thr_dual-spec_kinase"/>
</dbReference>
<evidence type="ECO:0000256" key="1">
    <source>
        <dbReference type="ARBA" id="ARBA00022527"/>
    </source>
</evidence>
<dbReference type="InParanoid" id="C4JQE0"/>
<dbReference type="InterPro" id="IPR000719">
    <property type="entry name" value="Prot_kinase_dom"/>
</dbReference>
<evidence type="ECO:0000256" key="5">
    <source>
        <dbReference type="ARBA" id="ARBA00022840"/>
    </source>
</evidence>
<keyword evidence="5 6" id="KW-0067">ATP-binding</keyword>
<evidence type="ECO:0000256" key="7">
    <source>
        <dbReference type="SAM" id="MobiDB-lite"/>
    </source>
</evidence>
<keyword evidence="10" id="KW-1185">Reference proteome</keyword>
<sequence length="329" mass="37091">MASTGTTPATTSIEVTATVPQPPDDTDDNGYYFGNSDEEDDVYERAEPWERYRKNNNSRVFYPIRIGEVLNQRYRVEHKLGYGGFSTVWMAHDLLKKTDVALKIMCAGDFGEHEFLMQEKILQNVQDTSHLVTYLATFCLCGDGCNHRVLVFPLRGPAVDLYASRKPMASRMSAARQLLMALDSLHKAGIVHRDLNSRNCMWGIKPLDRLSRGDKYKKIGRPLKQAITHIPDLWKPGELVVPLTVPEELRTEMFYLGDFGQATQIGSEAPVGSPPVAYCSPERIHNKAPTPACDMWSYMCIFMKLYFGFVPFHAYWEGGVITSIVRPGG</sequence>
<feature type="region of interest" description="Disordered" evidence="7">
    <location>
        <begin position="1"/>
        <end position="37"/>
    </location>
</feature>
<dbReference type="eggNOG" id="KOG1290">
    <property type="taxonomic scope" value="Eukaryota"/>
</dbReference>
<evidence type="ECO:0000256" key="2">
    <source>
        <dbReference type="ARBA" id="ARBA00022679"/>
    </source>
</evidence>
<dbReference type="RefSeq" id="XP_002545177.1">
    <property type="nucleotide sequence ID" value="XM_002545131.1"/>
</dbReference>
<evidence type="ECO:0000256" key="4">
    <source>
        <dbReference type="ARBA" id="ARBA00022777"/>
    </source>
</evidence>
<evidence type="ECO:0000259" key="8">
    <source>
        <dbReference type="PROSITE" id="PS50011"/>
    </source>
</evidence>
<keyword evidence="1" id="KW-0723">Serine/threonine-protein kinase</keyword>
<keyword evidence="3 6" id="KW-0547">Nucleotide-binding</keyword>
<evidence type="ECO:0000313" key="10">
    <source>
        <dbReference type="Proteomes" id="UP000002058"/>
    </source>
</evidence>
<gene>
    <name evidence="9" type="ORF">UREG_04694</name>
</gene>
<keyword evidence="4" id="KW-0418">Kinase</keyword>
<dbReference type="OMA" id="KGPSICT"/>
<dbReference type="Pfam" id="PF00069">
    <property type="entry name" value="Pkinase"/>
    <property type="match status" value="2"/>
</dbReference>
<dbReference type="GO" id="GO:0004674">
    <property type="term" value="F:protein serine/threonine kinase activity"/>
    <property type="evidence" value="ECO:0007669"/>
    <property type="project" value="UniProtKB-KW"/>
</dbReference>
<name>C4JQE0_UNCRE</name>
<dbReference type="KEGG" id="ure:UREG_04694"/>
<dbReference type="SMART" id="SM00220">
    <property type="entry name" value="S_TKc"/>
    <property type="match status" value="1"/>
</dbReference>
<dbReference type="GO" id="GO:0005524">
    <property type="term" value="F:ATP binding"/>
    <property type="evidence" value="ECO:0007669"/>
    <property type="project" value="UniProtKB-UniRule"/>
</dbReference>
<organism evidence="9 10">
    <name type="scientific">Uncinocarpus reesii (strain UAMH 1704)</name>
    <dbReference type="NCBI Taxonomy" id="336963"/>
    <lineage>
        <taxon>Eukaryota</taxon>
        <taxon>Fungi</taxon>
        <taxon>Dikarya</taxon>
        <taxon>Ascomycota</taxon>
        <taxon>Pezizomycotina</taxon>
        <taxon>Eurotiomycetes</taxon>
        <taxon>Eurotiomycetidae</taxon>
        <taxon>Onygenales</taxon>
        <taxon>Onygenaceae</taxon>
        <taxon>Uncinocarpus</taxon>
    </lineage>
</organism>
<feature type="binding site" evidence="6">
    <location>
        <position position="103"/>
    </location>
    <ligand>
        <name>ATP</name>
        <dbReference type="ChEBI" id="CHEBI:30616"/>
    </ligand>
</feature>
<dbReference type="OrthoDB" id="5979581at2759"/>
<reference evidence="10" key="1">
    <citation type="journal article" date="2009" name="Genome Res.">
        <title>Comparative genomic analyses of the human fungal pathogens Coccidioides and their relatives.</title>
        <authorList>
            <person name="Sharpton T.J."/>
            <person name="Stajich J.E."/>
            <person name="Rounsley S.D."/>
            <person name="Gardner M.J."/>
            <person name="Wortman J.R."/>
            <person name="Jordar V.S."/>
            <person name="Maiti R."/>
            <person name="Kodira C.D."/>
            <person name="Neafsey D.E."/>
            <person name="Zeng Q."/>
            <person name="Hung C.-Y."/>
            <person name="McMahan C."/>
            <person name="Muszewska A."/>
            <person name="Grynberg M."/>
            <person name="Mandel M.A."/>
            <person name="Kellner E.M."/>
            <person name="Barker B.M."/>
            <person name="Galgiani J.N."/>
            <person name="Orbach M.J."/>
            <person name="Kirkland T.N."/>
            <person name="Cole G.T."/>
            <person name="Henn M.R."/>
            <person name="Birren B.W."/>
            <person name="Taylor J.W."/>
        </authorList>
    </citation>
    <scope>NUCLEOTIDE SEQUENCE [LARGE SCALE GENOMIC DNA]</scope>
    <source>
        <strain evidence="10">UAMH 1704</strain>
    </source>
</reference>
<dbReference type="InterPro" id="IPR011009">
    <property type="entry name" value="Kinase-like_dom_sf"/>
</dbReference>
<protein>
    <recommendedName>
        <fullName evidence="8">Protein kinase domain-containing protein</fullName>
    </recommendedName>
</protein>
<dbReference type="PANTHER" id="PTHR24058">
    <property type="entry name" value="DUAL SPECIFICITY PROTEIN KINASE"/>
    <property type="match status" value="1"/>
</dbReference>
<dbReference type="AlphaFoldDB" id="C4JQE0"/>
<proteinExistence type="predicted"/>
<dbReference type="Gene3D" id="3.30.200.20">
    <property type="entry name" value="Phosphorylase Kinase, domain 1"/>
    <property type="match status" value="1"/>
</dbReference>
<evidence type="ECO:0000256" key="3">
    <source>
        <dbReference type="ARBA" id="ARBA00022741"/>
    </source>
</evidence>
<feature type="domain" description="Protein kinase" evidence="8">
    <location>
        <begin position="74"/>
        <end position="329"/>
    </location>
</feature>
<dbReference type="PROSITE" id="PS50011">
    <property type="entry name" value="PROTEIN_KINASE_DOM"/>
    <property type="match status" value="1"/>
</dbReference>
<dbReference type="EMBL" id="CH476616">
    <property type="protein sequence ID" value="EEP79848.1"/>
    <property type="molecule type" value="Genomic_DNA"/>
</dbReference>
<feature type="compositionally biased region" description="Polar residues" evidence="7">
    <location>
        <begin position="1"/>
        <end position="19"/>
    </location>
</feature>
<dbReference type="GeneID" id="8440080"/>
<dbReference type="Gene3D" id="1.10.510.10">
    <property type="entry name" value="Transferase(Phosphotransferase) domain 1"/>
    <property type="match status" value="1"/>
</dbReference>
<keyword evidence="2" id="KW-0808">Transferase</keyword>